<evidence type="ECO:0000313" key="3">
    <source>
        <dbReference type="Proteomes" id="UP000886595"/>
    </source>
</evidence>
<proteinExistence type="predicted"/>
<feature type="transmembrane region" description="Helical" evidence="1">
    <location>
        <begin position="111"/>
        <end position="130"/>
    </location>
</feature>
<keyword evidence="3" id="KW-1185">Reference proteome</keyword>
<keyword evidence="1" id="KW-1133">Transmembrane helix</keyword>
<comment type="caution">
    <text evidence="2">The sequence shown here is derived from an EMBL/GenBank/DDBJ whole genome shotgun (WGS) entry which is preliminary data.</text>
</comment>
<keyword evidence="1" id="KW-0472">Membrane</keyword>
<keyword evidence="1" id="KW-0812">Transmembrane</keyword>
<organism evidence="2 3">
    <name type="scientific">Brassica carinata</name>
    <name type="common">Ethiopian mustard</name>
    <name type="synonym">Abyssinian cabbage</name>
    <dbReference type="NCBI Taxonomy" id="52824"/>
    <lineage>
        <taxon>Eukaryota</taxon>
        <taxon>Viridiplantae</taxon>
        <taxon>Streptophyta</taxon>
        <taxon>Embryophyta</taxon>
        <taxon>Tracheophyta</taxon>
        <taxon>Spermatophyta</taxon>
        <taxon>Magnoliopsida</taxon>
        <taxon>eudicotyledons</taxon>
        <taxon>Gunneridae</taxon>
        <taxon>Pentapetalae</taxon>
        <taxon>rosids</taxon>
        <taxon>malvids</taxon>
        <taxon>Brassicales</taxon>
        <taxon>Brassicaceae</taxon>
        <taxon>Brassiceae</taxon>
        <taxon>Brassica</taxon>
    </lineage>
</organism>
<sequence length="145" mass="16885">MDFVLGEIKGTSSIRKKCQVFVWWQEAFSIEAIEFPTSSLQITFLRFHAYLYHLIFVPKIFVESRDTYLLCHHHHHTLFCFSSSCLSMSELLLSESSAFAIIQISELKKKIWIFISLWLTATTHLCFLLLHGSPLHLMYTCLASH</sequence>
<dbReference type="EMBL" id="JAAMPC010000012">
    <property type="protein sequence ID" value="KAG2278001.1"/>
    <property type="molecule type" value="Genomic_DNA"/>
</dbReference>
<protein>
    <submittedName>
        <fullName evidence="2">Uncharacterized protein</fullName>
    </submittedName>
</protein>
<gene>
    <name evidence="2" type="ORF">Bca52824_060556</name>
</gene>
<evidence type="ECO:0000313" key="2">
    <source>
        <dbReference type="EMBL" id="KAG2278001.1"/>
    </source>
</evidence>
<reference evidence="2 3" key="1">
    <citation type="submission" date="2020-02" db="EMBL/GenBank/DDBJ databases">
        <authorList>
            <person name="Ma Q."/>
            <person name="Huang Y."/>
            <person name="Song X."/>
            <person name="Pei D."/>
        </authorList>
    </citation>
    <scope>NUCLEOTIDE SEQUENCE [LARGE SCALE GENOMIC DNA]</scope>
    <source>
        <strain evidence="2">Sxm20200214</strain>
        <tissue evidence="2">Leaf</tissue>
    </source>
</reference>
<accession>A0A8X7UJB1</accession>
<name>A0A8X7UJB1_BRACI</name>
<evidence type="ECO:0000256" key="1">
    <source>
        <dbReference type="SAM" id="Phobius"/>
    </source>
</evidence>
<dbReference type="Proteomes" id="UP000886595">
    <property type="component" value="Unassembled WGS sequence"/>
</dbReference>
<dbReference type="AlphaFoldDB" id="A0A8X7UJB1"/>